<keyword evidence="2" id="KW-1185">Reference proteome</keyword>
<comment type="caution">
    <text evidence="1">The sequence shown here is derived from an EMBL/GenBank/DDBJ whole genome shotgun (WGS) entry which is preliminary data.</text>
</comment>
<name>A0ACB9Z5E4_9PEZI</name>
<accession>A0ACB9Z5E4</accession>
<dbReference type="EMBL" id="MU393457">
    <property type="protein sequence ID" value="KAI4866522.1"/>
    <property type="molecule type" value="Genomic_DNA"/>
</dbReference>
<organism evidence="1 2">
    <name type="scientific">Hypoxylon rubiginosum</name>
    <dbReference type="NCBI Taxonomy" id="110542"/>
    <lineage>
        <taxon>Eukaryota</taxon>
        <taxon>Fungi</taxon>
        <taxon>Dikarya</taxon>
        <taxon>Ascomycota</taxon>
        <taxon>Pezizomycotina</taxon>
        <taxon>Sordariomycetes</taxon>
        <taxon>Xylariomycetidae</taxon>
        <taxon>Xylariales</taxon>
        <taxon>Hypoxylaceae</taxon>
        <taxon>Hypoxylon</taxon>
    </lineage>
</organism>
<reference evidence="1 2" key="1">
    <citation type="journal article" date="2022" name="New Phytol.">
        <title>Ecological generalism drives hyperdiversity of secondary metabolite gene clusters in xylarialean endophytes.</title>
        <authorList>
            <person name="Franco M.E.E."/>
            <person name="Wisecaver J.H."/>
            <person name="Arnold A.E."/>
            <person name="Ju Y.M."/>
            <person name="Slot J.C."/>
            <person name="Ahrendt S."/>
            <person name="Moore L.P."/>
            <person name="Eastman K.E."/>
            <person name="Scott K."/>
            <person name="Konkel Z."/>
            <person name="Mondo S.J."/>
            <person name="Kuo A."/>
            <person name="Hayes R.D."/>
            <person name="Haridas S."/>
            <person name="Andreopoulos B."/>
            <person name="Riley R."/>
            <person name="LaButti K."/>
            <person name="Pangilinan J."/>
            <person name="Lipzen A."/>
            <person name="Amirebrahimi M."/>
            <person name="Yan J."/>
            <person name="Adam C."/>
            <person name="Keymanesh K."/>
            <person name="Ng V."/>
            <person name="Louie K."/>
            <person name="Northen T."/>
            <person name="Drula E."/>
            <person name="Henrissat B."/>
            <person name="Hsieh H.M."/>
            <person name="Youens-Clark K."/>
            <person name="Lutzoni F."/>
            <person name="Miadlikowska J."/>
            <person name="Eastwood D.C."/>
            <person name="Hamelin R.C."/>
            <person name="Grigoriev I.V."/>
            <person name="U'Ren J.M."/>
        </authorList>
    </citation>
    <scope>NUCLEOTIDE SEQUENCE [LARGE SCALE GENOMIC DNA]</scope>
    <source>
        <strain evidence="1 2">CBS 119005</strain>
    </source>
</reference>
<proteinExistence type="predicted"/>
<evidence type="ECO:0000313" key="2">
    <source>
        <dbReference type="Proteomes" id="UP001497700"/>
    </source>
</evidence>
<protein>
    <submittedName>
        <fullName evidence="1">Uncharacterized protein</fullName>
    </submittedName>
</protein>
<sequence length="110" mass="12292">MSGSGGFYKYRCKYFYTHNCPNWVYVNNSPCANCCAEGRDDGVAPEMPYSREICVPRVEDGTVHYTLMEIVNTDESGNQWTLRYKVEQTQVPTVSTTSATPGPPVTATSY</sequence>
<evidence type="ECO:0000313" key="1">
    <source>
        <dbReference type="EMBL" id="KAI4866522.1"/>
    </source>
</evidence>
<gene>
    <name evidence="1" type="ORF">F4820DRAFT_446896</name>
</gene>
<dbReference type="Proteomes" id="UP001497700">
    <property type="component" value="Unassembled WGS sequence"/>
</dbReference>